<sequence>MEDSKMAGNAATRKKMRSAIVSGLLSKGLSMDVIVSFPAIDRWDEDREIIERCGHTKNDRSSD</sequence>
<evidence type="ECO:0000313" key="2">
    <source>
        <dbReference type="Proteomes" id="UP000076502"/>
    </source>
</evidence>
<organism evidence="1 2">
    <name type="scientific">Dufourea novaeangliae</name>
    <name type="common">Sweat bee</name>
    <dbReference type="NCBI Taxonomy" id="178035"/>
    <lineage>
        <taxon>Eukaryota</taxon>
        <taxon>Metazoa</taxon>
        <taxon>Ecdysozoa</taxon>
        <taxon>Arthropoda</taxon>
        <taxon>Hexapoda</taxon>
        <taxon>Insecta</taxon>
        <taxon>Pterygota</taxon>
        <taxon>Neoptera</taxon>
        <taxon>Endopterygota</taxon>
        <taxon>Hymenoptera</taxon>
        <taxon>Apocrita</taxon>
        <taxon>Aculeata</taxon>
        <taxon>Apoidea</taxon>
        <taxon>Anthophila</taxon>
        <taxon>Halictidae</taxon>
        <taxon>Rophitinae</taxon>
        <taxon>Dufourea</taxon>
    </lineage>
</organism>
<protein>
    <submittedName>
        <fullName evidence="1">Uncharacterized protein</fullName>
    </submittedName>
</protein>
<name>A0A154PK35_DUFNO</name>
<dbReference type="Proteomes" id="UP000076502">
    <property type="component" value="Unassembled WGS sequence"/>
</dbReference>
<dbReference type="AlphaFoldDB" id="A0A154PK35"/>
<gene>
    <name evidence="1" type="ORF">WN55_03755</name>
</gene>
<accession>A0A154PK35</accession>
<dbReference type="EMBL" id="KQ434943">
    <property type="protein sequence ID" value="KZC12241.1"/>
    <property type="molecule type" value="Genomic_DNA"/>
</dbReference>
<proteinExistence type="predicted"/>
<keyword evidence="2" id="KW-1185">Reference proteome</keyword>
<reference evidence="1 2" key="1">
    <citation type="submission" date="2015-07" db="EMBL/GenBank/DDBJ databases">
        <title>The genome of Dufourea novaeangliae.</title>
        <authorList>
            <person name="Pan H."/>
            <person name="Kapheim K."/>
        </authorList>
    </citation>
    <scope>NUCLEOTIDE SEQUENCE [LARGE SCALE GENOMIC DNA]</scope>
    <source>
        <strain evidence="1">0120121106</strain>
        <tissue evidence="1">Whole body</tissue>
    </source>
</reference>
<evidence type="ECO:0000313" key="1">
    <source>
        <dbReference type="EMBL" id="KZC12241.1"/>
    </source>
</evidence>